<feature type="transmembrane region" description="Helical" evidence="10">
    <location>
        <begin position="6"/>
        <end position="30"/>
    </location>
</feature>
<evidence type="ECO:0000256" key="5">
    <source>
        <dbReference type="ARBA" id="ARBA00022481"/>
    </source>
</evidence>
<evidence type="ECO:0000256" key="6">
    <source>
        <dbReference type="ARBA" id="ARBA00022519"/>
    </source>
</evidence>
<dbReference type="InterPro" id="IPR045584">
    <property type="entry name" value="Pilin-like"/>
</dbReference>
<name>A0A2P7QS30_9SPHN</name>
<dbReference type="NCBIfam" id="TIGR01711">
    <property type="entry name" value="gspJ"/>
    <property type="match status" value="1"/>
</dbReference>
<comment type="caution">
    <text evidence="11">The sequence shown here is derived from an EMBL/GenBank/DDBJ whole genome shotgun (WGS) entry which is preliminary data.</text>
</comment>
<dbReference type="Pfam" id="PF07963">
    <property type="entry name" value="N_methyl"/>
    <property type="match status" value="1"/>
</dbReference>
<dbReference type="PANTHER" id="PTHR39583:SF2">
    <property type="entry name" value="TYPE II SECRETION SYSTEM PROTEIN J"/>
    <property type="match status" value="1"/>
</dbReference>
<dbReference type="GO" id="GO:0005886">
    <property type="term" value="C:plasma membrane"/>
    <property type="evidence" value="ECO:0007669"/>
    <property type="project" value="UniProtKB-SubCell"/>
</dbReference>
<dbReference type="InterPro" id="IPR051621">
    <property type="entry name" value="T2SS_protein_J"/>
</dbReference>
<dbReference type="RefSeq" id="WP_106512923.1">
    <property type="nucleotide sequence ID" value="NZ_PXYI01000003.1"/>
</dbReference>
<dbReference type="Proteomes" id="UP000241167">
    <property type="component" value="Unassembled WGS sequence"/>
</dbReference>
<dbReference type="AlphaFoldDB" id="A0A2P7QS30"/>
<dbReference type="Gene3D" id="2.10.70.20">
    <property type="entry name" value="gspk-gspi-gspj complex like domains"/>
    <property type="match status" value="1"/>
</dbReference>
<dbReference type="SUPFAM" id="SSF54523">
    <property type="entry name" value="Pili subunits"/>
    <property type="match status" value="2"/>
</dbReference>
<keyword evidence="12" id="KW-1185">Reference proteome</keyword>
<evidence type="ECO:0000256" key="1">
    <source>
        <dbReference type="ARBA" id="ARBA00004377"/>
    </source>
</evidence>
<dbReference type="Gene3D" id="3.10.610.10">
    <property type="entry name" value="GSPII I/J protein-like"/>
    <property type="match status" value="1"/>
</dbReference>
<sequence>MTRNGFTLVELMVALIIFGLLSAAGVMLLSGSARVQEGVKAKLSDTAALRRTSAILSADLAQALPRPHRDRAGNALPAFHASNGAFELVRSGWDNEDGAPRPSIQRVEYRVADGVLERVAWPLVDGASPMPAQRLLGPASVLRLRFRGADGAWRDRWDPVQPQDLPLAVEIAVDMKPPLRMIFLVGAGRG</sequence>
<gene>
    <name evidence="11" type="primary">gspJ</name>
    <name evidence="11" type="ORF">C7I55_10770</name>
</gene>
<evidence type="ECO:0000256" key="8">
    <source>
        <dbReference type="ARBA" id="ARBA00022989"/>
    </source>
</evidence>
<dbReference type="GO" id="GO:0015627">
    <property type="term" value="C:type II protein secretion system complex"/>
    <property type="evidence" value="ECO:0007669"/>
    <property type="project" value="InterPro"/>
</dbReference>
<dbReference type="InterPro" id="IPR012902">
    <property type="entry name" value="N_methyl_site"/>
</dbReference>
<keyword evidence="4" id="KW-1003">Cell membrane</keyword>
<evidence type="ECO:0000256" key="10">
    <source>
        <dbReference type="SAM" id="Phobius"/>
    </source>
</evidence>
<evidence type="ECO:0000313" key="11">
    <source>
        <dbReference type="EMBL" id="PSJ40771.1"/>
    </source>
</evidence>
<organism evidence="11 12">
    <name type="scientific">Allosphingosinicella deserti</name>
    <dbReference type="NCBI Taxonomy" id="2116704"/>
    <lineage>
        <taxon>Bacteria</taxon>
        <taxon>Pseudomonadati</taxon>
        <taxon>Pseudomonadota</taxon>
        <taxon>Alphaproteobacteria</taxon>
        <taxon>Sphingomonadales</taxon>
        <taxon>Sphingomonadaceae</taxon>
        <taxon>Allosphingosinicella</taxon>
    </lineage>
</organism>
<keyword evidence="8 10" id="KW-1133">Transmembrane helix</keyword>
<keyword evidence="5" id="KW-0488">Methylation</keyword>
<evidence type="ECO:0000256" key="2">
    <source>
        <dbReference type="ARBA" id="ARBA00011084"/>
    </source>
</evidence>
<evidence type="ECO:0000256" key="9">
    <source>
        <dbReference type="ARBA" id="ARBA00023136"/>
    </source>
</evidence>
<keyword evidence="7 10" id="KW-0812">Transmembrane</keyword>
<dbReference type="InterPro" id="IPR010055">
    <property type="entry name" value="T2SS_protein-GspJ"/>
</dbReference>
<accession>A0A2P7QS30</accession>
<comment type="subcellular location">
    <subcellularLocation>
        <location evidence="1">Cell inner membrane</location>
        <topology evidence="1">Single-pass membrane protein</topology>
    </subcellularLocation>
</comment>
<dbReference type="Pfam" id="PF11612">
    <property type="entry name" value="T2SSJ"/>
    <property type="match status" value="1"/>
</dbReference>
<dbReference type="GO" id="GO:0015628">
    <property type="term" value="P:protein secretion by the type II secretion system"/>
    <property type="evidence" value="ECO:0007669"/>
    <property type="project" value="InterPro"/>
</dbReference>
<evidence type="ECO:0000256" key="3">
    <source>
        <dbReference type="ARBA" id="ARBA00021539"/>
    </source>
</evidence>
<proteinExistence type="inferred from homology"/>
<dbReference type="OrthoDB" id="9794345at2"/>
<reference evidence="11 12" key="1">
    <citation type="submission" date="2018-03" db="EMBL/GenBank/DDBJ databases">
        <title>The draft genome of Sphingosinicella sp. GL-C-18.</title>
        <authorList>
            <person name="Liu L."/>
            <person name="Li L."/>
            <person name="Liang L."/>
            <person name="Zhang X."/>
            <person name="Wang T."/>
        </authorList>
    </citation>
    <scope>NUCLEOTIDE SEQUENCE [LARGE SCALE GENOMIC DNA]</scope>
    <source>
        <strain evidence="11 12">GL-C-18</strain>
    </source>
</reference>
<keyword evidence="9 10" id="KW-0472">Membrane</keyword>
<evidence type="ECO:0000256" key="4">
    <source>
        <dbReference type="ARBA" id="ARBA00022475"/>
    </source>
</evidence>
<dbReference type="NCBIfam" id="TIGR02532">
    <property type="entry name" value="IV_pilin_GFxxxE"/>
    <property type="match status" value="1"/>
</dbReference>
<dbReference type="EMBL" id="PXYI01000003">
    <property type="protein sequence ID" value="PSJ40771.1"/>
    <property type="molecule type" value="Genomic_DNA"/>
</dbReference>
<evidence type="ECO:0000313" key="12">
    <source>
        <dbReference type="Proteomes" id="UP000241167"/>
    </source>
</evidence>
<evidence type="ECO:0000256" key="7">
    <source>
        <dbReference type="ARBA" id="ARBA00022692"/>
    </source>
</evidence>
<protein>
    <recommendedName>
        <fullName evidence="3">Type II secretion system protein J</fullName>
    </recommendedName>
</protein>
<comment type="similarity">
    <text evidence="2">Belongs to the GSP J family.</text>
</comment>
<dbReference type="PANTHER" id="PTHR39583">
    <property type="entry name" value="TYPE II SECRETION SYSTEM PROTEIN J-RELATED"/>
    <property type="match status" value="1"/>
</dbReference>
<keyword evidence="6" id="KW-0997">Cell inner membrane</keyword>